<evidence type="ECO:0000259" key="1">
    <source>
        <dbReference type="Pfam" id="PF14399"/>
    </source>
</evidence>
<dbReference type="Pfam" id="PF14399">
    <property type="entry name" value="BtrH_N"/>
    <property type="match status" value="1"/>
</dbReference>
<sequence length="340" mass="36926">MELIDSFDHQTGVHCGAAAIRNLTRHYGWQYSEAASFGIGGGPAFLQYTTPESAWARVRTSPIWLVRAFFERTGIPHLSRSGDDFTVAWENVAARIEHDDPVVVFLDPERLGYLSAEPAHLPPHVAVAIGYDDDSVILSDAAVEERQEVALETLQEAWSQDGIVPMENEYLVVTRSSITEDGTDAVAAGLRQTATYMVDPVQVERNARGAANEGIAALHGFADTLGAWADLADPEMPVRAARRAIDEHGEGAAFRGLYADSLEELGRRTDLSPELAGRMNSVAGEWRRVADMLDDILTEEGRRPATFEETASLVVSIADSEAAIFDDLATELGKSGTLEG</sequence>
<dbReference type="RefSeq" id="WP_050048904.1">
    <property type="nucleotide sequence ID" value="NZ_CP008874.1"/>
</dbReference>
<evidence type="ECO:0000313" key="6">
    <source>
        <dbReference type="Proteomes" id="UP000069906"/>
    </source>
</evidence>
<dbReference type="EMBL" id="CP011564">
    <property type="protein sequence ID" value="ALG82623.1"/>
    <property type="molecule type" value="Genomic_DNA"/>
</dbReference>
<dbReference type="KEGG" id="hsf:HLASA_1742"/>
<dbReference type="HOGENOM" id="CLU_069568_0_0_2"/>
<dbReference type="Proteomes" id="UP000069906">
    <property type="component" value="Chromosome"/>
</dbReference>
<proteinExistence type="predicted"/>
<dbReference type="Proteomes" id="UP000060390">
    <property type="component" value="Chromosome"/>
</dbReference>
<protein>
    <submittedName>
        <fullName evidence="3">Uncharacterized protein</fullName>
    </submittedName>
</protein>
<dbReference type="Pfam" id="PF16169">
    <property type="entry name" value="DUF4872"/>
    <property type="match status" value="1"/>
</dbReference>
<dbReference type="OrthoDB" id="197150at2157"/>
<dbReference type="KEGG" id="hsu:HLASF_1756"/>
<reference evidence="5" key="2">
    <citation type="submission" date="2015-05" db="EMBL/GenBank/DDBJ databases">
        <title>Complete genome sequence of Halanaeroarchaeum sulfurireducens type strain M27-SA2, a sulfate-reducer haloarchaeon from marine anoxic lake Medee.</title>
        <authorList>
            <person name="Messina E."/>
            <person name="Kublanov I.V."/>
            <person name="Toshchakov S."/>
            <person name="Arcadi E."/>
            <person name="La Spada G."/>
            <person name="La Cono V."/>
            <person name="Yakimov M.M."/>
        </authorList>
    </citation>
    <scope>NUCLEOTIDE SEQUENCE [LARGE SCALE GENOMIC DNA]</scope>
    <source>
        <strain evidence="5">M27-SA2</strain>
    </source>
</reference>
<name>A0A0F7PFD0_9EURY</name>
<keyword evidence="6" id="KW-1185">Reference proteome</keyword>
<evidence type="ECO:0000313" key="3">
    <source>
        <dbReference type="EMBL" id="AKH98229.1"/>
    </source>
</evidence>
<dbReference type="EMBL" id="CP008874">
    <property type="protein sequence ID" value="AKH98229.1"/>
    <property type="molecule type" value="Genomic_DNA"/>
</dbReference>
<evidence type="ECO:0000313" key="5">
    <source>
        <dbReference type="Proteomes" id="UP000060390"/>
    </source>
</evidence>
<gene>
    <name evidence="4" type="ORF">HLASA_1742</name>
    <name evidence="3" type="ORF">HLASF_1756</name>
</gene>
<evidence type="ECO:0000259" key="2">
    <source>
        <dbReference type="Pfam" id="PF16169"/>
    </source>
</evidence>
<organism evidence="3 6">
    <name type="scientific">Halanaeroarchaeum sulfurireducens</name>
    <dbReference type="NCBI Taxonomy" id="1604004"/>
    <lineage>
        <taxon>Archaea</taxon>
        <taxon>Methanobacteriati</taxon>
        <taxon>Methanobacteriota</taxon>
        <taxon>Stenosarchaea group</taxon>
        <taxon>Halobacteria</taxon>
        <taxon>Halobacteriales</taxon>
        <taxon>Halobacteriaceae</taxon>
        <taxon>Halanaeroarchaeum</taxon>
    </lineage>
</organism>
<feature type="domain" description="DUF4872" evidence="2">
    <location>
        <begin position="153"/>
        <end position="328"/>
    </location>
</feature>
<reference evidence="4 5" key="3">
    <citation type="journal article" date="2016" name="Stand. Genomic Sci.">
        <title>Complete genome sequence of 'Halanaeroarchaeum sulfurireducens' M27-SA2, a sulfur-reducing and acetate-oxidizing haloarchaeon from the deep-sea hypersaline anoxic lake Medee.</title>
        <authorList>
            <person name="Messina E."/>
            <person name="Sorokin D.Y."/>
            <person name="Kublanov I.V."/>
            <person name="Toshchakov S."/>
            <person name="Lopatina A."/>
            <person name="Arcadi E."/>
            <person name="Smedile F."/>
            <person name="La Spada G."/>
            <person name="La Cono V."/>
            <person name="Yakimov M.M."/>
        </authorList>
    </citation>
    <scope>NUCLEOTIDE SEQUENCE [LARGE SCALE GENOMIC DNA]</scope>
    <source>
        <strain evidence="4 5">M27-SA2</strain>
    </source>
</reference>
<feature type="domain" description="Butirosin biosynthesis protein H N-terminal" evidence="1">
    <location>
        <begin position="14"/>
        <end position="140"/>
    </location>
</feature>
<reference evidence="3 6" key="1">
    <citation type="journal article" date="2015" name="ISME J.">
        <title>Elemental sulfur and acetate can support life of a novel strictly anaerobic haloarchaeon.</title>
        <authorList>
            <person name="Sorokin D.Y."/>
            <person name="Kublanov I.V."/>
            <person name="Gavrilov S.N."/>
            <person name="Rojo D."/>
            <person name="Roman P."/>
            <person name="Golyshin P.N."/>
            <person name="Slepak V.Z."/>
            <person name="Smedile F."/>
            <person name="Ferrer M."/>
            <person name="Messina E."/>
            <person name="La Cono V."/>
            <person name="Yakimov M.M."/>
        </authorList>
    </citation>
    <scope>NUCLEOTIDE SEQUENCE [LARGE SCALE GENOMIC DNA]</scope>
    <source>
        <strain evidence="3 6">HSR2</strain>
    </source>
</reference>
<dbReference type="Gene3D" id="3.90.70.10">
    <property type="entry name" value="Cysteine proteinases"/>
    <property type="match status" value="1"/>
</dbReference>
<dbReference type="GeneID" id="26011077"/>
<dbReference type="InterPro" id="IPR032369">
    <property type="entry name" value="DUF4872"/>
</dbReference>
<dbReference type="AlphaFoldDB" id="A0A0F7PFD0"/>
<dbReference type="InterPro" id="IPR026935">
    <property type="entry name" value="BtrH_N"/>
</dbReference>
<dbReference type="STRING" id="1604004.HLASA_1742"/>
<evidence type="ECO:0000313" key="4">
    <source>
        <dbReference type="EMBL" id="ALG82623.1"/>
    </source>
</evidence>
<accession>A0A0F7PFD0</accession>